<dbReference type="InterPro" id="IPR000086">
    <property type="entry name" value="NUDIX_hydrolase_dom"/>
</dbReference>
<evidence type="ECO:0000256" key="2">
    <source>
        <dbReference type="ARBA" id="ARBA00022723"/>
    </source>
</evidence>
<accession>A0A4Q1JL69</accession>
<dbReference type="EMBL" id="SAXA01000007">
    <property type="protein sequence ID" value="RXQ94467.1"/>
    <property type="molecule type" value="Genomic_DNA"/>
</dbReference>
<keyword evidence="3" id="KW-0378">Hydrolase</keyword>
<dbReference type="PANTHER" id="PTHR42904">
    <property type="entry name" value="NUDIX HYDROLASE, NUDC SUBFAMILY"/>
    <property type="match status" value="1"/>
</dbReference>
<name>A0A4Q1JL69_9BACT</name>
<dbReference type="PROSITE" id="PS00893">
    <property type="entry name" value="NUDIX_BOX"/>
    <property type="match status" value="1"/>
</dbReference>
<evidence type="ECO:0000259" key="5">
    <source>
        <dbReference type="PROSITE" id="PS51462"/>
    </source>
</evidence>
<evidence type="ECO:0000256" key="3">
    <source>
        <dbReference type="ARBA" id="ARBA00022801"/>
    </source>
</evidence>
<gene>
    <name evidence="6" type="ORF">EO244_09295</name>
</gene>
<evidence type="ECO:0000256" key="4">
    <source>
        <dbReference type="ARBA" id="ARBA00022842"/>
    </source>
</evidence>
<dbReference type="InterPro" id="IPR050241">
    <property type="entry name" value="NAD-cap_RNA_hydrolase_NudC"/>
</dbReference>
<dbReference type="InterPro" id="IPR020084">
    <property type="entry name" value="NUDIX_hydrolase_CS"/>
</dbReference>
<keyword evidence="7" id="KW-1185">Reference proteome</keyword>
<organism evidence="6 7">
    <name type="scientific">Ancylomarina salipaludis</name>
    <dbReference type="NCBI Taxonomy" id="2501299"/>
    <lineage>
        <taxon>Bacteria</taxon>
        <taxon>Pseudomonadati</taxon>
        <taxon>Bacteroidota</taxon>
        <taxon>Bacteroidia</taxon>
        <taxon>Marinilabiliales</taxon>
        <taxon>Marinifilaceae</taxon>
        <taxon>Ancylomarina</taxon>
    </lineage>
</organism>
<evidence type="ECO:0000313" key="7">
    <source>
        <dbReference type="Proteomes" id="UP000289703"/>
    </source>
</evidence>
<dbReference type="GO" id="GO:0005829">
    <property type="term" value="C:cytosol"/>
    <property type="evidence" value="ECO:0007669"/>
    <property type="project" value="TreeGrafter"/>
</dbReference>
<sequence>MTSTLPKNTIHYCPKCGSSEFYFKEDQSFLCDKCQFHLYINSAAAVAALIINDKGEILFTKRAINPHKGMLDLPGGFVDIMETAEQALVREIKEELNLDIDQFRYFMSSPNEYVFGGLSVFTLDLAYICQLNSFNHIHAKDDISDYEFIAPDLIPYNKIGGESIKRITKAFAKHLTNDSK</sequence>
<dbReference type="AlphaFoldDB" id="A0A4Q1JL69"/>
<dbReference type="SUPFAM" id="SSF55811">
    <property type="entry name" value="Nudix"/>
    <property type="match status" value="1"/>
</dbReference>
<dbReference type="RefSeq" id="WP_129254395.1">
    <property type="nucleotide sequence ID" value="NZ_SAXA01000007.1"/>
</dbReference>
<dbReference type="GO" id="GO:0019677">
    <property type="term" value="P:NAD+ catabolic process"/>
    <property type="evidence" value="ECO:0007669"/>
    <property type="project" value="TreeGrafter"/>
</dbReference>
<comment type="caution">
    <text evidence="6">The sequence shown here is derived from an EMBL/GenBank/DDBJ whole genome shotgun (WGS) entry which is preliminary data.</text>
</comment>
<dbReference type="InterPro" id="IPR015797">
    <property type="entry name" value="NUDIX_hydrolase-like_dom_sf"/>
</dbReference>
<evidence type="ECO:0000313" key="6">
    <source>
        <dbReference type="EMBL" id="RXQ94467.1"/>
    </source>
</evidence>
<feature type="domain" description="Nudix hydrolase" evidence="5">
    <location>
        <begin position="41"/>
        <end position="173"/>
    </location>
</feature>
<keyword evidence="4" id="KW-0460">Magnesium</keyword>
<dbReference type="GO" id="GO:0046872">
    <property type="term" value="F:metal ion binding"/>
    <property type="evidence" value="ECO:0007669"/>
    <property type="project" value="UniProtKB-KW"/>
</dbReference>
<dbReference type="PANTHER" id="PTHR42904:SF12">
    <property type="entry name" value="ADP-RIBOSE PYROPHOSPHATASE-RELATED"/>
    <property type="match status" value="1"/>
</dbReference>
<dbReference type="Pfam" id="PF00293">
    <property type="entry name" value="NUDIX"/>
    <property type="match status" value="1"/>
</dbReference>
<dbReference type="GO" id="GO:0006742">
    <property type="term" value="P:NADP+ catabolic process"/>
    <property type="evidence" value="ECO:0007669"/>
    <property type="project" value="TreeGrafter"/>
</dbReference>
<dbReference type="Proteomes" id="UP000289703">
    <property type="component" value="Unassembled WGS sequence"/>
</dbReference>
<keyword evidence="2" id="KW-0479">Metal-binding</keyword>
<dbReference type="PROSITE" id="PS51462">
    <property type="entry name" value="NUDIX"/>
    <property type="match status" value="1"/>
</dbReference>
<reference evidence="6 7" key="1">
    <citation type="submission" date="2019-01" db="EMBL/GenBank/DDBJ databases">
        <title>Ancylomarina salipaludis sp. nov., isolated from a salt marsh.</title>
        <authorList>
            <person name="Yoon J.-H."/>
        </authorList>
    </citation>
    <scope>NUCLEOTIDE SEQUENCE [LARGE SCALE GENOMIC DNA]</scope>
    <source>
        <strain evidence="6 7">SHSM-M15</strain>
    </source>
</reference>
<dbReference type="GO" id="GO:0035529">
    <property type="term" value="F:NADH pyrophosphatase activity"/>
    <property type="evidence" value="ECO:0007669"/>
    <property type="project" value="TreeGrafter"/>
</dbReference>
<evidence type="ECO:0000256" key="1">
    <source>
        <dbReference type="ARBA" id="ARBA00001946"/>
    </source>
</evidence>
<proteinExistence type="predicted"/>
<dbReference type="OrthoDB" id="9786141at2"/>
<protein>
    <submittedName>
        <fullName evidence="6">NUDIX domain-containing protein</fullName>
    </submittedName>
</protein>
<comment type="cofactor">
    <cofactor evidence="1">
        <name>Mg(2+)</name>
        <dbReference type="ChEBI" id="CHEBI:18420"/>
    </cofactor>
</comment>
<dbReference type="Gene3D" id="3.90.79.10">
    <property type="entry name" value="Nucleoside Triphosphate Pyrophosphohydrolase"/>
    <property type="match status" value="1"/>
</dbReference>
<dbReference type="CDD" id="cd04681">
    <property type="entry name" value="NUDIX_Hydrolase"/>
    <property type="match status" value="1"/>
</dbReference>